<dbReference type="Pfam" id="PF00196">
    <property type="entry name" value="GerE"/>
    <property type="match status" value="1"/>
</dbReference>
<evidence type="ECO:0000313" key="8">
    <source>
        <dbReference type="EMBL" id="GAA3707820.1"/>
    </source>
</evidence>
<keyword evidence="2" id="KW-0805">Transcription regulation</keyword>
<dbReference type="RefSeq" id="WP_344812938.1">
    <property type="nucleotide sequence ID" value="NZ_BAAAYX010000012.1"/>
</dbReference>
<sequence>MDSQTTDDSGLIAEVGARPAIRVAIADDNAVVRMGIRSLLSTADDVVVVGEAGDGLAAVALAKAKKPDVMLLDVRMPRQDGVVSAREVTEHASVLMLTYSDSAEVISAAVQAGALGYLVHGNFTEDELLSAVRMAARGFGTFSAQAVAALSRPVATAASRAATYGLSEREADVMELVAQGAANSDVARTLFISEKTVKNHINHIFAKLGVTSRGHAVALWLQDPTR</sequence>
<evidence type="ECO:0000256" key="4">
    <source>
        <dbReference type="ARBA" id="ARBA00023163"/>
    </source>
</evidence>
<dbReference type="InterPro" id="IPR039420">
    <property type="entry name" value="WalR-like"/>
</dbReference>
<dbReference type="SUPFAM" id="SSF52172">
    <property type="entry name" value="CheY-like"/>
    <property type="match status" value="1"/>
</dbReference>
<dbReference type="PANTHER" id="PTHR43214">
    <property type="entry name" value="TWO-COMPONENT RESPONSE REGULATOR"/>
    <property type="match status" value="1"/>
</dbReference>
<dbReference type="CDD" id="cd06170">
    <property type="entry name" value="LuxR_C_like"/>
    <property type="match status" value="1"/>
</dbReference>
<proteinExistence type="predicted"/>
<dbReference type="InterPro" id="IPR000792">
    <property type="entry name" value="Tscrpt_reg_LuxR_C"/>
</dbReference>
<dbReference type="InterPro" id="IPR001789">
    <property type="entry name" value="Sig_transdc_resp-reg_receiver"/>
</dbReference>
<dbReference type="PANTHER" id="PTHR43214:SF24">
    <property type="entry name" value="TRANSCRIPTIONAL REGULATORY PROTEIN NARL-RELATED"/>
    <property type="match status" value="1"/>
</dbReference>
<evidence type="ECO:0000259" key="6">
    <source>
        <dbReference type="PROSITE" id="PS50043"/>
    </source>
</evidence>
<dbReference type="PROSITE" id="PS50110">
    <property type="entry name" value="RESPONSE_REGULATORY"/>
    <property type="match status" value="1"/>
</dbReference>
<reference evidence="9" key="1">
    <citation type="journal article" date="2019" name="Int. J. Syst. Evol. Microbiol.">
        <title>The Global Catalogue of Microorganisms (GCM) 10K type strain sequencing project: providing services to taxonomists for standard genome sequencing and annotation.</title>
        <authorList>
            <consortium name="The Broad Institute Genomics Platform"/>
            <consortium name="The Broad Institute Genome Sequencing Center for Infectious Disease"/>
            <person name="Wu L."/>
            <person name="Ma J."/>
        </authorList>
    </citation>
    <scope>NUCLEOTIDE SEQUENCE [LARGE SCALE GENOMIC DNA]</scope>
    <source>
        <strain evidence="9">JCM 16548</strain>
    </source>
</reference>
<accession>A0ABP7DQT2</accession>
<keyword evidence="3" id="KW-0238">DNA-binding</keyword>
<evidence type="ECO:0000256" key="2">
    <source>
        <dbReference type="ARBA" id="ARBA00023015"/>
    </source>
</evidence>
<organism evidence="8 9">
    <name type="scientific">Microlunatus aurantiacus</name>
    <dbReference type="NCBI Taxonomy" id="446786"/>
    <lineage>
        <taxon>Bacteria</taxon>
        <taxon>Bacillati</taxon>
        <taxon>Actinomycetota</taxon>
        <taxon>Actinomycetes</taxon>
        <taxon>Propionibacteriales</taxon>
        <taxon>Propionibacteriaceae</taxon>
        <taxon>Microlunatus</taxon>
    </lineage>
</organism>
<feature type="domain" description="Response regulatory" evidence="7">
    <location>
        <begin position="22"/>
        <end position="135"/>
    </location>
</feature>
<feature type="domain" description="HTH luxR-type" evidence="6">
    <location>
        <begin position="159"/>
        <end position="224"/>
    </location>
</feature>
<dbReference type="SMART" id="SM00421">
    <property type="entry name" value="HTH_LUXR"/>
    <property type="match status" value="1"/>
</dbReference>
<dbReference type="InterPro" id="IPR011006">
    <property type="entry name" value="CheY-like_superfamily"/>
</dbReference>
<evidence type="ECO:0000256" key="5">
    <source>
        <dbReference type="PROSITE-ProRule" id="PRU00169"/>
    </source>
</evidence>
<evidence type="ECO:0000256" key="1">
    <source>
        <dbReference type="ARBA" id="ARBA00022553"/>
    </source>
</evidence>
<feature type="modified residue" description="4-aspartylphosphate" evidence="5">
    <location>
        <position position="73"/>
    </location>
</feature>
<keyword evidence="4" id="KW-0804">Transcription</keyword>
<keyword evidence="1 5" id="KW-0597">Phosphoprotein</keyword>
<dbReference type="Gene3D" id="3.40.50.2300">
    <property type="match status" value="1"/>
</dbReference>
<dbReference type="EMBL" id="BAAAYX010000012">
    <property type="protein sequence ID" value="GAA3707820.1"/>
    <property type="molecule type" value="Genomic_DNA"/>
</dbReference>
<evidence type="ECO:0000256" key="3">
    <source>
        <dbReference type="ARBA" id="ARBA00023125"/>
    </source>
</evidence>
<name>A0ABP7DQT2_9ACTN</name>
<dbReference type="SUPFAM" id="SSF46894">
    <property type="entry name" value="C-terminal effector domain of the bipartite response regulators"/>
    <property type="match status" value="1"/>
</dbReference>
<evidence type="ECO:0000313" key="9">
    <source>
        <dbReference type="Proteomes" id="UP001500051"/>
    </source>
</evidence>
<keyword evidence="9" id="KW-1185">Reference proteome</keyword>
<evidence type="ECO:0000259" key="7">
    <source>
        <dbReference type="PROSITE" id="PS50110"/>
    </source>
</evidence>
<protein>
    <submittedName>
        <fullName evidence="8">Response regulator transcription factor</fullName>
    </submittedName>
</protein>
<gene>
    <name evidence="8" type="ORF">GCM10022204_27270</name>
</gene>
<dbReference type="Pfam" id="PF00072">
    <property type="entry name" value="Response_reg"/>
    <property type="match status" value="1"/>
</dbReference>
<dbReference type="PROSITE" id="PS00622">
    <property type="entry name" value="HTH_LUXR_1"/>
    <property type="match status" value="1"/>
</dbReference>
<dbReference type="Proteomes" id="UP001500051">
    <property type="component" value="Unassembled WGS sequence"/>
</dbReference>
<dbReference type="PRINTS" id="PR00038">
    <property type="entry name" value="HTHLUXR"/>
</dbReference>
<dbReference type="InterPro" id="IPR058245">
    <property type="entry name" value="NreC/VraR/RcsB-like_REC"/>
</dbReference>
<comment type="caution">
    <text evidence="8">The sequence shown here is derived from an EMBL/GenBank/DDBJ whole genome shotgun (WGS) entry which is preliminary data.</text>
</comment>
<dbReference type="PROSITE" id="PS50043">
    <property type="entry name" value="HTH_LUXR_2"/>
    <property type="match status" value="1"/>
</dbReference>
<dbReference type="CDD" id="cd17535">
    <property type="entry name" value="REC_NarL-like"/>
    <property type="match status" value="1"/>
</dbReference>
<dbReference type="InterPro" id="IPR016032">
    <property type="entry name" value="Sig_transdc_resp-reg_C-effctor"/>
</dbReference>
<dbReference type="SMART" id="SM00448">
    <property type="entry name" value="REC"/>
    <property type="match status" value="1"/>
</dbReference>